<keyword evidence="2" id="KW-0812">Transmembrane</keyword>
<evidence type="ECO:0000313" key="4">
    <source>
        <dbReference type="Proteomes" id="UP000501076"/>
    </source>
</evidence>
<dbReference type="AlphaFoldDB" id="A0A6M6E5R1"/>
<feature type="transmembrane region" description="Helical" evidence="2">
    <location>
        <begin position="57"/>
        <end position="77"/>
    </location>
</feature>
<keyword evidence="2" id="KW-0472">Membrane</keyword>
<gene>
    <name evidence="3" type="ORF">FDZ14_30745</name>
</gene>
<evidence type="ECO:0000313" key="3">
    <source>
        <dbReference type="EMBL" id="QJX80469.1"/>
    </source>
</evidence>
<proteinExistence type="predicted"/>
<sequence>MLSFIVSYFIGEVRYPKLRFLMNALIMLAVISFYYYIDYDSGLISDDTSHEAHVKHFYYFYGFYALFLIWQFNKWVINGKVSSVYTMDIECDGCGYIHSGKYHYCPNCNNENFVIAEAKGRKAARRQRKAESAASKAPNKPPKKKTGNPNDAAF</sequence>
<name>A0A6M6E5R1_PRIMG</name>
<feature type="transmembrane region" description="Helical" evidence="2">
    <location>
        <begin position="20"/>
        <end position="37"/>
    </location>
</feature>
<dbReference type="RefSeq" id="WP_171778460.1">
    <property type="nucleotide sequence ID" value="NZ_CP045273.1"/>
</dbReference>
<reference evidence="3 4" key="1">
    <citation type="submission" date="2019-10" db="EMBL/GenBank/DDBJ databases">
        <title>Complete genome sequences for adaption low water activity.</title>
        <authorList>
            <person name="Zhao L."/>
            <person name="Zhong J."/>
        </authorList>
    </citation>
    <scope>NUCLEOTIDE SEQUENCE [LARGE SCALE GENOMIC DNA]</scope>
    <source>
        <strain evidence="3 4">FDU301</strain>
        <plasmid evidence="4">pfdu301a</plasmid>
    </source>
</reference>
<organism evidence="3 4">
    <name type="scientific">Priestia megaterium</name>
    <name type="common">Bacillus megaterium</name>
    <dbReference type="NCBI Taxonomy" id="1404"/>
    <lineage>
        <taxon>Bacteria</taxon>
        <taxon>Bacillati</taxon>
        <taxon>Bacillota</taxon>
        <taxon>Bacilli</taxon>
        <taxon>Bacillales</taxon>
        <taxon>Bacillaceae</taxon>
        <taxon>Priestia</taxon>
    </lineage>
</organism>
<evidence type="ECO:0000256" key="1">
    <source>
        <dbReference type="SAM" id="MobiDB-lite"/>
    </source>
</evidence>
<protein>
    <submittedName>
        <fullName evidence="3">Uncharacterized protein</fullName>
    </submittedName>
</protein>
<dbReference type="EMBL" id="CP045273">
    <property type="protein sequence ID" value="QJX80469.1"/>
    <property type="molecule type" value="Genomic_DNA"/>
</dbReference>
<dbReference type="Proteomes" id="UP000501076">
    <property type="component" value="Plasmid pFDU301A"/>
</dbReference>
<keyword evidence="3" id="KW-0614">Plasmid</keyword>
<feature type="region of interest" description="Disordered" evidence="1">
    <location>
        <begin position="119"/>
        <end position="154"/>
    </location>
</feature>
<geneLocation type="plasmid" evidence="4">
    <name>pfdu301a</name>
</geneLocation>
<keyword evidence="2" id="KW-1133">Transmembrane helix</keyword>
<evidence type="ECO:0000256" key="2">
    <source>
        <dbReference type="SAM" id="Phobius"/>
    </source>
</evidence>
<accession>A0A6M6E5R1</accession>